<evidence type="ECO:0000256" key="2">
    <source>
        <dbReference type="ARBA" id="ARBA00004613"/>
    </source>
</evidence>
<dbReference type="InterPro" id="IPR050557">
    <property type="entry name" value="RTX_toxin/Mannuronan_C5-epim"/>
</dbReference>
<dbReference type="PRINTS" id="PR01488">
    <property type="entry name" value="RTXTOXINA"/>
</dbReference>
<gene>
    <name evidence="9" type="ordered locus">Npun_AF263</name>
</gene>
<dbReference type="PANTHER" id="PTHR38340">
    <property type="entry name" value="S-LAYER PROTEIN"/>
    <property type="match status" value="1"/>
</dbReference>
<dbReference type="GO" id="GO:0005509">
    <property type="term" value="F:calcium ion binding"/>
    <property type="evidence" value="ECO:0007669"/>
    <property type="project" value="InterPro"/>
</dbReference>
<dbReference type="OrthoDB" id="487773at2"/>
<evidence type="ECO:0000256" key="8">
    <source>
        <dbReference type="SAM" id="MobiDB-lite"/>
    </source>
</evidence>
<accession>B2JB14</accession>
<evidence type="ECO:0000256" key="4">
    <source>
        <dbReference type="ARBA" id="ARBA00022656"/>
    </source>
</evidence>
<dbReference type="InterPro" id="IPR001343">
    <property type="entry name" value="Hemolysn_Ca-bd"/>
</dbReference>
<keyword evidence="9" id="KW-0614">Plasmid</keyword>
<name>B2JB14_NOSP7</name>
<evidence type="ECO:0000256" key="1">
    <source>
        <dbReference type="ARBA" id="ARBA00004370"/>
    </source>
</evidence>
<keyword evidence="7" id="KW-0472">Membrane</keyword>
<dbReference type="HOGENOM" id="CLU_299535_0_0_3"/>
<dbReference type="PROSITE" id="PS00330">
    <property type="entry name" value="HEMOLYSIN_CALCIUM"/>
    <property type="match status" value="5"/>
</dbReference>
<keyword evidence="6" id="KW-0843">Virulence</keyword>
<dbReference type="InterPro" id="IPR011049">
    <property type="entry name" value="Serralysin-like_metalloprot_C"/>
</dbReference>
<dbReference type="KEGG" id="npu:Npun_AF263"/>
<evidence type="ECO:0000256" key="7">
    <source>
        <dbReference type="ARBA" id="ARBA00023136"/>
    </source>
</evidence>
<keyword evidence="4" id="KW-0800">Toxin</keyword>
<proteinExistence type="predicted"/>
<dbReference type="PRINTS" id="PR00313">
    <property type="entry name" value="CABNDNGRPT"/>
</dbReference>
<keyword evidence="5" id="KW-0677">Repeat</keyword>
<comment type="subcellular location">
    <subcellularLocation>
        <location evidence="1">Membrane</location>
    </subcellularLocation>
    <subcellularLocation>
        <location evidence="2">Secreted</location>
    </subcellularLocation>
</comment>
<dbReference type="RefSeq" id="WP_012413131.1">
    <property type="nucleotide sequence ID" value="NC_010631.1"/>
</dbReference>
<dbReference type="AlphaFoldDB" id="B2JB14"/>
<evidence type="ECO:0000256" key="5">
    <source>
        <dbReference type="ARBA" id="ARBA00022737"/>
    </source>
</evidence>
<dbReference type="InterPro" id="IPR003995">
    <property type="entry name" value="RTX_toxin_determinant-A"/>
</dbReference>
<feature type="region of interest" description="Disordered" evidence="8">
    <location>
        <begin position="311"/>
        <end position="362"/>
    </location>
</feature>
<feature type="compositionally biased region" description="Polar residues" evidence="8">
    <location>
        <begin position="339"/>
        <end position="359"/>
    </location>
</feature>
<organism evidence="9 10">
    <name type="scientific">Nostoc punctiforme (strain ATCC 29133 / PCC 73102)</name>
    <dbReference type="NCBI Taxonomy" id="63737"/>
    <lineage>
        <taxon>Bacteria</taxon>
        <taxon>Bacillati</taxon>
        <taxon>Cyanobacteriota</taxon>
        <taxon>Cyanophyceae</taxon>
        <taxon>Nostocales</taxon>
        <taxon>Nostocaceae</taxon>
        <taxon>Nostoc</taxon>
    </lineage>
</organism>
<feature type="compositionally biased region" description="Low complexity" evidence="8">
    <location>
        <begin position="323"/>
        <end position="338"/>
    </location>
</feature>
<evidence type="ECO:0000313" key="10">
    <source>
        <dbReference type="Proteomes" id="UP000001191"/>
    </source>
</evidence>
<dbReference type="Pfam" id="PF00353">
    <property type="entry name" value="HemolysinCabind"/>
    <property type="match status" value="15"/>
</dbReference>
<sequence length="1001" mass="103216">MANIIGTNGNDTLVGSYEADTINGEAGNDTITGNEGDDTLTGGGGKDQFVYNYYTGIDIITDFGGIGKGVNPSAGVIAEVDTLQFQGAALTDRNMLLTQNGKNLEITFENVLDSKVILENFALENLENLSKSTGASVDLGNIEFDGQTSITDSFDVFNANSTQSTIFNKNTVTFLNDLSNNVSGFDNSDDVINGQGGNDRIDGLSGDDILRGGAGNDTLIGGAGNDTLIGYQGNNALIGDIGEDYLNVDTSTGDNTLNGGIGDDTLNARGTTGNNSLSGGDGNDYLSTSSFPIYSGYSYIASSSNNTLDGGAGNDTLNAESPSGDNLLSGGDGNDYLSTSGTKSDNGQLNFTSEGNNTLDGGAGDDRLYADISTGNNLLSGGDGNDTLSTSGTYTRNSFIVPSSGNNTLNGGAGDDYLYASASTGSNFFSGGDGNDSFSLSTISSDGSPSNSYLVTQTVDGGKGDDLLSFNLLPFHDSDSNVAGGIITTFNPTTNKGTITAGTYGVNYKNIEKLNISGTADDDLILGSNGNDTLSTGNGGKDTIDGGKGDDVISIDYSNATSKIITTFNATTNTGLITAGTYQISYKNIERLNITGTAYDDNILGNNGNDTLSTGSGGNDTINGGQGDDILSVDYYTNTTGITTTYNTTTNAGVITAGSNRVSYKNIERLDISGTVSDDYIIGNNGNDTLSGGYDGNDTIIGGAGNDVVIGGKGNDILTGGVGNDKFVYDLLESNYDTGTDIITDFGGIGKDSNPSQAVIASLDTLEFIDNSGFRLFSAQNLQLTQNGNNLEITFEDLFNSSNSKVILQNFQLENLDGENILFPGQTTITNSIDVFDANSTQTSLLNKNTVTFLNDLNNNITGFDNSNDVVNGQGGDDIINGLSGNDLLRGNAGNDTLIGGAGNDTLYGGAGNDLLYGGAGSDILTGDNGNDIFAFAAGEGTDTITDFTKNNDLIGLYGGLSFGQLSFSGNNILVTSTNEILATLTGINTTTLTAVNFVTL</sequence>
<evidence type="ECO:0000256" key="6">
    <source>
        <dbReference type="ARBA" id="ARBA00023026"/>
    </source>
</evidence>
<dbReference type="GO" id="GO:0005576">
    <property type="term" value="C:extracellular region"/>
    <property type="evidence" value="ECO:0007669"/>
    <property type="project" value="UniProtKB-SubCell"/>
</dbReference>
<reference evidence="10" key="1">
    <citation type="submission" date="2008-04" db="EMBL/GenBank/DDBJ databases">
        <title>Complete sequence of plasmid 1 of Nostoc punctiforme ATCC 29133.</title>
        <authorList>
            <consortium name="US DOE Joint Genome Institute"/>
            <person name="Copeland A."/>
            <person name="Lucas S."/>
            <person name="Lapidus A."/>
            <person name="Glavina del Rio T."/>
            <person name="Dalin E."/>
            <person name="Tice H."/>
            <person name="Pitluck S."/>
            <person name="Chain P."/>
            <person name="Malfatti S."/>
            <person name="Shin M."/>
            <person name="Vergez L."/>
            <person name="Schmutz J."/>
            <person name="Larimer F."/>
            <person name="Land M."/>
            <person name="Hauser L."/>
            <person name="Kyrpides N."/>
            <person name="Kim E."/>
            <person name="Meeks J.C."/>
            <person name="Elhai J."/>
            <person name="Campbell E.L."/>
            <person name="Thiel T."/>
            <person name="Longmire J."/>
            <person name="Potts M."/>
            <person name="Atlas R."/>
        </authorList>
    </citation>
    <scope>NUCLEOTIDE SEQUENCE [LARGE SCALE GENOMIC DNA]</scope>
    <source>
        <strain evidence="10">ATCC 29133 / PCC 73102</strain>
        <plasmid evidence="10">Plasmid pNPUN01</plasmid>
    </source>
</reference>
<dbReference type="Proteomes" id="UP000001191">
    <property type="component" value="Plasmid pNPUN01"/>
</dbReference>
<keyword evidence="3" id="KW-0964">Secreted</keyword>
<dbReference type="EnsemblBacteria" id="ACC85118">
    <property type="protein sequence ID" value="ACC85118"/>
    <property type="gene ID" value="Npun_AF263"/>
</dbReference>
<geneLocation type="plasmid" evidence="9 10">
    <name>pNPUN01</name>
</geneLocation>
<dbReference type="PhylomeDB" id="B2JB14"/>
<evidence type="ECO:0000256" key="3">
    <source>
        <dbReference type="ARBA" id="ARBA00022525"/>
    </source>
</evidence>
<keyword evidence="10" id="KW-1185">Reference proteome</keyword>
<dbReference type="InterPro" id="IPR018511">
    <property type="entry name" value="Hemolysin-typ_Ca-bd_CS"/>
</dbReference>
<dbReference type="SUPFAM" id="SSF51120">
    <property type="entry name" value="beta-Roll"/>
    <property type="match status" value="6"/>
</dbReference>
<evidence type="ECO:0000313" key="9">
    <source>
        <dbReference type="EMBL" id="ACC85118.1"/>
    </source>
</evidence>
<dbReference type="Gene3D" id="2.150.10.10">
    <property type="entry name" value="Serralysin-like metalloprotease, C-terminal"/>
    <property type="match status" value="8"/>
</dbReference>
<dbReference type="GO" id="GO:0016020">
    <property type="term" value="C:membrane"/>
    <property type="evidence" value="ECO:0007669"/>
    <property type="project" value="UniProtKB-SubCell"/>
</dbReference>
<protein>
    <submittedName>
        <fullName evidence="9">Hemolysin-type calcium-binding region</fullName>
    </submittedName>
</protein>
<dbReference type="EMBL" id="CP001038">
    <property type="protein sequence ID" value="ACC85118.1"/>
    <property type="molecule type" value="Genomic_DNA"/>
</dbReference>
<dbReference type="GO" id="GO:0090729">
    <property type="term" value="F:toxin activity"/>
    <property type="evidence" value="ECO:0007669"/>
    <property type="project" value="UniProtKB-KW"/>
</dbReference>
<dbReference type="PANTHER" id="PTHR38340:SF1">
    <property type="entry name" value="S-LAYER PROTEIN"/>
    <property type="match status" value="1"/>
</dbReference>